<dbReference type="InterPro" id="IPR038732">
    <property type="entry name" value="HpyO/CreE_NAD-binding"/>
</dbReference>
<protein>
    <submittedName>
        <fullName evidence="2">Uncharacterized NAD(P)/FAD-binding protein YdhS</fullName>
    </submittedName>
</protein>
<dbReference type="Pfam" id="PF13454">
    <property type="entry name" value="NAD_binding_9"/>
    <property type="match status" value="1"/>
</dbReference>
<gene>
    <name evidence="2" type="ORF">SAMN05192557_0690</name>
</gene>
<dbReference type="EMBL" id="FOIT01000001">
    <property type="protein sequence ID" value="SEV88003.1"/>
    <property type="molecule type" value="Genomic_DNA"/>
</dbReference>
<proteinExistence type="predicted"/>
<keyword evidence="3" id="KW-1185">Reference proteome</keyword>
<dbReference type="PANTHER" id="PTHR40254">
    <property type="entry name" value="BLR0577 PROTEIN"/>
    <property type="match status" value="1"/>
</dbReference>
<organism evidence="2 3">
    <name type="scientific">Aliicoccus persicus</name>
    <dbReference type="NCBI Taxonomy" id="930138"/>
    <lineage>
        <taxon>Bacteria</taxon>
        <taxon>Bacillati</taxon>
        <taxon>Bacillota</taxon>
        <taxon>Bacilli</taxon>
        <taxon>Bacillales</taxon>
        <taxon>Staphylococcaceae</taxon>
        <taxon>Aliicoccus</taxon>
    </lineage>
</organism>
<dbReference type="AlphaFoldDB" id="A0A662Z373"/>
<evidence type="ECO:0000313" key="3">
    <source>
        <dbReference type="Proteomes" id="UP000243605"/>
    </source>
</evidence>
<evidence type="ECO:0000313" key="2">
    <source>
        <dbReference type="EMBL" id="SEV88003.1"/>
    </source>
</evidence>
<accession>A0A662Z373</accession>
<dbReference type="PANTHER" id="PTHR40254:SF1">
    <property type="entry name" value="BLR0577 PROTEIN"/>
    <property type="match status" value="1"/>
</dbReference>
<name>A0A662Z373_9STAP</name>
<dbReference type="SUPFAM" id="SSF51905">
    <property type="entry name" value="FAD/NAD(P)-binding domain"/>
    <property type="match status" value="1"/>
</dbReference>
<dbReference type="InterPro" id="IPR036188">
    <property type="entry name" value="FAD/NAD-bd_sf"/>
</dbReference>
<dbReference type="OrthoDB" id="2211465at2"/>
<dbReference type="RefSeq" id="WP_091473899.1">
    <property type="nucleotide sequence ID" value="NZ_FOIT01000001.1"/>
</dbReference>
<dbReference type="InterPro" id="IPR052189">
    <property type="entry name" value="L-asp_N-monooxygenase_NS-form"/>
</dbReference>
<feature type="domain" description="FAD-dependent urate hydroxylase HpyO/Asp monooxygenase CreE-like FAD/NAD(P)-binding" evidence="1">
    <location>
        <begin position="5"/>
        <end position="144"/>
    </location>
</feature>
<evidence type="ECO:0000259" key="1">
    <source>
        <dbReference type="Pfam" id="PF13454"/>
    </source>
</evidence>
<dbReference type="Gene3D" id="3.50.50.60">
    <property type="entry name" value="FAD/NAD(P)-binding domain"/>
    <property type="match status" value="1"/>
</dbReference>
<sequence>MRILFIGAGVSSTSLLKHLSELKLNENVAIDVVDSKNHIGRGQAYIEDSDVLRANVPVQEMSLDKDATHYERWLKEQGYVVDRFSSRRQFGEYMEDVLMSIVRANDNIQVIKDKIEHLDYDGQLFHCQIGNKEKCYDIVYLGIGMLEYMDPYELKGMENFIYNPYPIIKELKDVKQNVAIVGTGLSGIDCLRYLLIERNLGKVYMFNRSNELPAVRGTHYDFNFEYFTRDTLLKYVQDEQFTLENVKSLFIKEMRYQEISLELFERKSGDIIKDLQFDVDHPDTVGKLEYFLIEFNKIFTPFLHLLSKAEQKKLFEEYQPYISSNYSPMPREVATHIIEWLQSGRLEMIEDLEKIEKKELFILTADEKQYEMDVVINATGTNMDITSTKEPLVQHLYMKKLIEPHHLGGLKVDSHYHVVSPKYGVIKNFFAFGELTIGMTYLSNAVFDIFDMTREIAIEIKQTANNPAKNKKTD</sequence>
<reference evidence="2 3" key="1">
    <citation type="submission" date="2016-10" db="EMBL/GenBank/DDBJ databases">
        <authorList>
            <person name="Varghese N."/>
            <person name="Submissions S."/>
        </authorList>
    </citation>
    <scope>NUCLEOTIDE SEQUENCE [LARGE SCALE GENOMIC DNA]</scope>
    <source>
        <strain evidence="2 3">IBRC-M10081</strain>
    </source>
</reference>
<dbReference type="Proteomes" id="UP000243605">
    <property type="component" value="Unassembled WGS sequence"/>
</dbReference>